<keyword evidence="2" id="KW-0808">Transferase</keyword>
<dbReference type="InterPro" id="IPR013216">
    <property type="entry name" value="Methyltransf_11"/>
</dbReference>
<dbReference type="SUPFAM" id="SSF53335">
    <property type="entry name" value="S-adenosyl-L-methionine-dependent methyltransferases"/>
    <property type="match status" value="1"/>
</dbReference>
<proteinExistence type="predicted"/>
<dbReference type="Pfam" id="PF08241">
    <property type="entry name" value="Methyltransf_11"/>
    <property type="match status" value="1"/>
</dbReference>
<dbReference type="EMBL" id="SODU01000004">
    <property type="protein sequence ID" value="TDW84158.1"/>
    <property type="molecule type" value="Genomic_DNA"/>
</dbReference>
<protein>
    <submittedName>
        <fullName evidence="2">Methyltransferase family protein</fullName>
    </submittedName>
</protein>
<accession>A0ABY2F7K2</accession>
<name>A0ABY2F7K2_9ACTN</name>
<evidence type="ECO:0000313" key="2">
    <source>
        <dbReference type="EMBL" id="TDW84158.1"/>
    </source>
</evidence>
<organism evidence="2 3">
    <name type="scientific">Kribbella pratensis</name>
    <dbReference type="NCBI Taxonomy" id="2512112"/>
    <lineage>
        <taxon>Bacteria</taxon>
        <taxon>Bacillati</taxon>
        <taxon>Actinomycetota</taxon>
        <taxon>Actinomycetes</taxon>
        <taxon>Propionibacteriales</taxon>
        <taxon>Kribbellaceae</taxon>
        <taxon>Kribbella</taxon>
    </lineage>
</organism>
<dbReference type="RefSeq" id="WP_238175756.1">
    <property type="nucleotide sequence ID" value="NZ_SODU01000004.1"/>
</dbReference>
<dbReference type="GO" id="GO:0032259">
    <property type="term" value="P:methylation"/>
    <property type="evidence" value="ECO:0007669"/>
    <property type="project" value="UniProtKB-KW"/>
</dbReference>
<evidence type="ECO:0000313" key="3">
    <source>
        <dbReference type="Proteomes" id="UP000295060"/>
    </source>
</evidence>
<comment type="caution">
    <text evidence="2">The sequence shown here is derived from an EMBL/GenBank/DDBJ whole genome shotgun (WGS) entry which is preliminary data.</text>
</comment>
<evidence type="ECO:0000259" key="1">
    <source>
        <dbReference type="Pfam" id="PF08241"/>
    </source>
</evidence>
<dbReference type="Proteomes" id="UP000295060">
    <property type="component" value="Unassembled WGS sequence"/>
</dbReference>
<reference evidence="2 3" key="1">
    <citation type="submission" date="2019-03" db="EMBL/GenBank/DDBJ databases">
        <title>Genomic Encyclopedia of Type Strains, Phase III (KMG-III): the genomes of soil and plant-associated and newly described type strains.</title>
        <authorList>
            <person name="Whitman W."/>
        </authorList>
    </citation>
    <scope>NUCLEOTIDE SEQUENCE [LARGE SCALE GENOMIC DNA]</scope>
    <source>
        <strain evidence="2 3">VKMAc-2574</strain>
    </source>
</reference>
<gene>
    <name evidence="2" type="ORF">EV137_6962</name>
</gene>
<dbReference type="Gene3D" id="3.40.50.150">
    <property type="entry name" value="Vaccinia Virus protein VP39"/>
    <property type="match status" value="1"/>
</dbReference>
<keyword evidence="3" id="KW-1185">Reference proteome</keyword>
<keyword evidence="2" id="KW-0489">Methyltransferase</keyword>
<dbReference type="GO" id="GO:0008168">
    <property type="term" value="F:methyltransferase activity"/>
    <property type="evidence" value="ECO:0007669"/>
    <property type="project" value="UniProtKB-KW"/>
</dbReference>
<dbReference type="InterPro" id="IPR029063">
    <property type="entry name" value="SAM-dependent_MTases_sf"/>
</dbReference>
<sequence length="215" mass="23062">MGQITELVRLIPADPGKPARKEAAASRRMSLDLALHPSTWSAEQAEETVRRYTELAPVWDDERGGYRPVPLADALERGGPWPQGLCLEVGCGTGLLSGLLHGVWSEVISLDLTWAMLSRSTEPWRIVGDASRLPVATASARAVVLADVPLFADEVVRTLAPDGVLVWSNALGEDAPHHVPIPTVLAALESVSGESWSAVTSHAGWGLWAVLRRNG</sequence>
<dbReference type="CDD" id="cd02440">
    <property type="entry name" value="AdoMet_MTases"/>
    <property type="match status" value="1"/>
</dbReference>
<feature type="domain" description="Methyltransferase type 11" evidence="1">
    <location>
        <begin position="87"/>
        <end position="166"/>
    </location>
</feature>